<protein>
    <recommendedName>
        <fullName evidence="2">Protein kinase domain-containing protein</fullName>
    </recommendedName>
</protein>
<gene>
    <name evidence="3" type="ORF">B0T18DRAFT_95370</name>
</gene>
<organism evidence="3 4">
    <name type="scientific">Schizothecium vesticola</name>
    <dbReference type="NCBI Taxonomy" id="314040"/>
    <lineage>
        <taxon>Eukaryota</taxon>
        <taxon>Fungi</taxon>
        <taxon>Dikarya</taxon>
        <taxon>Ascomycota</taxon>
        <taxon>Pezizomycotina</taxon>
        <taxon>Sordariomycetes</taxon>
        <taxon>Sordariomycetidae</taxon>
        <taxon>Sordariales</taxon>
        <taxon>Schizotheciaceae</taxon>
        <taxon>Schizothecium</taxon>
    </lineage>
</organism>
<feature type="region of interest" description="Disordered" evidence="1">
    <location>
        <begin position="519"/>
        <end position="584"/>
    </location>
</feature>
<dbReference type="PROSITE" id="PS50011">
    <property type="entry name" value="PROTEIN_KINASE_DOM"/>
    <property type="match status" value="1"/>
</dbReference>
<evidence type="ECO:0000313" key="4">
    <source>
        <dbReference type="Proteomes" id="UP001172155"/>
    </source>
</evidence>
<dbReference type="AlphaFoldDB" id="A0AA40F0P8"/>
<dbReference type="Gene3D" id="1.10.510.10">
    <property type="entry name" value="Transferase(Phosphotransferase) domain 1"/>
    <property type="match status" value="1"/>
</dbReference>
<reference evidence="3" key="1">
    <citation type="submission" date="2023-06" db="EMBL/GenBank/DDBJ databases">
        <title>Genome-scale phylogeny and comparative genomics of the fungal order Sordariales.</title>
        <authorList>
            <consortium name="Lawrence Berkeley National Laboratory"/>
            <person name="Hensen N."/>
            <person name="Bonometti L."/>
            <person name="Westerberg I."/>
            <person name="Brannstrom I.O."/>
            <person name="Guillou S."/>
            <person name="Cros-Aarteil S."/>
            <person name="Calhoun S."/>
            <person name="Haridas S."/>
            <person name="Kuo A."/>
            <person name="Mondo S."/>
            <person name="Pangilinan J."/>
            <person name="Riley R."/>
            <person name="LaButti K."/>
            <person name="Andreopoulos B."/>
            <person name="Lipzen A."/>
            <person name="Chen C."/>
            <person name="Yanf M."/>
            <person name="Daum C."/>
            <person name="Ng V."/>
            <person name="Clum A."/>
            <person name="Steindorff A."/>
            <person name="Ohm R."/>
            <person name="Martin F."/>
            <person name="Silar P."/>
            <person name="Natvig D."/>
            <person name="Lalanne C."/>
            <person name="Gautier V."/>
            <person name="Ament-velasquez S.L."/>
            <person name="Kruys A."/>
            <person name="Hutchinson M.I."/>
            <person name="Powell A.J."/>
            <person name="Barry K."/>
            <person name="Miller A.N."/>
            <person name="Grigoriev I.V."/>
            <person name="Debuchy R."/>
            <person name="Gladieux P."/>
            <person name="Thoren M.H."/>
            <person name="Johannesson H."/>
        </authorList>
    </citation>
    <scope>NUCLEOTIDE SEQUENCE</scope>
    <source>
        <strain evidence="3">SMH3187-1</strain>
    </source>
</reference>
<sequence length="658" mass="73979">MNQHGGLEMVQERERLPERYREWYLYLSRPERRRFLVPGPLEDEKGIKKGLRARARDLHHFNCVFMQPLGWGGEGFAALFEHTRPDGSRRMVVAKSHFIDDQIAQGPQNNTIVTALSLEAATMREFIGSAHTVQPLDPQGFVDARDGTALPGPSDRQEVLMMEHCVRGTFDTVLRRAARGDTANRRQTLDDYTLWSIFECLFRSIVALRYPQRYWSDWRGPPQNQYASNPTRREEIPMRTVQGVRTALDPEDQHQATEHNGNGRRWMSCDKDWMNFDVDPQNILVGDFTAATATAAAHTVTPVLKMSDFGLVHNLNGQDYRASRVRPINQIAWGKRVVGKAPWWTPEQFSTEWMYCTPRPRGGLETTQVAGQYGWKTHLYSIGHIMWSLISHRRQPRAPVPWKIRVRFAPPPGAPVPVYPGPSTARPKKRKSSTQDPWTKPKSKRLRYNLEPPPPYPNITLSPHEEFQWSYGGYLLQHEEDPAFSHVDRELRELVVRCMMELPRDRPELEELEAIFEAKLGPSPPPGGNGGDPAPPSGPPPGGPPPDDDDDDDSDDGPPPGAPPAARARPVFAQRVFRDPPAPVHYDNDSLSAWLDVQGTANDPEFDLFSDPENQPLLSDRRELYSTGLSNPAGIVLDNIVIGGPSGSYGSDDGGEGG</sequence>
<proteinExistence type="predicted"/>
<evidence type="ECO:0000256" key="1">
    <source>
        <dbReference type="SAM" id="MobiDB-lite"/>
    </source>
</evidence>
<comment type="caution">
    <text evidence="3">The sequence shown here is derived from an EMBL/GenBank/DDBJ whole genome shotgun (WGS) entry which is preliminary data.</text>
</comment>
<dbReference type="GO" id="GO:0005524">
    <property type="term" value="F:ATP binding"/>
    <property type="evidence" value="ECO:0007669"/>
    <property type="project" value="InterPro"/>
</dbReference>
<evidence type="ECO:0000313" key="3">
    <source>
        <dbReference type="EMBL" id="KAK0748926.1"/>
    </source>
</evidence>
<dbReference type="SUPFAM" id="SSF56112">
    <property type="entry name" value="Protein kinase-like (PK-like)"/>
    <property type="match status" value="1"/>
</dbReference>
<keyword evidence="4" id="KW-1185">Reference proteome</keyword>
<dbReference type="GO" id="GO:0004672">
    <property type="term" value="F:protein kinase activity"/>
    <property type="evidence" value="ECO:0007669"/>
    <property type="project" value="InterPro"/>
</dbReference>
<dbReference type="EMBL" id="JAUKUD010000003">
    <property type="protein sequence ID" value="KAK0748926.1"/>
    <property type="molecule type" value="Genomic_DNA"/>
</dbReference>
<accession>A0AA40F0P8</accession>
<dbReference type="InterPro" id="IPR011009">
    <property type="entry name" value="Kinase-like_dom_sf"/>
</dbReference>
<feature type="compositionally biased region" description="Acidic residues" evidence="1">
    <location>
        <begin position="546"/>
        <end position="556"/>
    </location>
</feature>
<feature type="domain" description="Protein kinase" evidence="2">
    <location>
        <begin position="63"/>
        <end position="520"/>
    </location>
</feature>
<dbReference type="Proteomes" id="UP001172155">
    <property type="component" value="Unassembled WGS sequence"/>
</dbReference>
<dbReference type="InterPro" id="IPR000719">
    <property type="entry name" value="Prot_kinase_dom"/>
</dbReference>
<feature type="region of interest" description="Disordered" evidence="1">
    <location>
        <begin position="413"/>
        <end position="461"/>
    </location>
</feature>
<evidence type="ECO:0000259" key="2">
    <source>
        <dbReference type="PROSITE" id="PS50011"/>
    </source>
</evidence>
<name>A0AA40F0P8_9PEZI</name>
<feature type="compositionally biased region" description="Pro residues" evidence="1">
    <location>
        <begin position="522"/>
        <end position="545"/>
    </location>
</feature>